<dbReference type="Proteomes" id="UP000290189">
    <property type="component" value="Unassembled WGS sequence"/>
</dbReference>
<dbReference type="EMBL" id="OVEO01000006">
    <property type="protein sequence ID" value="SPQ96771.1"/>
    <property type="molecule type" value="Genomic_DNA"/>
</dbReference>
<evidence type="ECO:0000256" key="1">
    <source>
        <dbReference type="SAM" id="SignalP"/>
    </source>
</evidence>
<name>A0A3P3Y9C5_PLABS</name>
<evidence type="ECO:0000313" key="2">
    <source>
        <dbReference type="EMBL" id="SPQ96771.1"/>
    </source>
</evidence>
<feature type="signal peptide" evidence="1">
    <location>
        <begin position="1"/>
        <end position="30"/>
    </location>
</feature>
<organism evidence="2 3">
    <name type="scientific">Plasmodiophora brassicae</name>
    <name type="common">Clubroot disease agent</name>
    <dbReference type="NCBI Taxonomy" id="37360"/>
    <lineage>
        <taxon>Eukaryota</taxon>
        <taxon>Sar</taxon>
        <taxon>Rhizaria</taxon>
        <taxon>Endomyxa</taxon>
        <taxon>Phytomyxea</taxon>
        <taxon>Plasmodiophorida</taxon>
        <taxon>Plasmodiophoridae</taxon>
        <taxon>Plasmodiophora</taxon>
    </lineage>
</organism>
<dbReference type="SUPFAM" id="SSF57850">
    <property type="entry name" value="RING/U-box"/>
    <property type="match status" value="1"/>
</dbReference>
<proteinExistence type="predicted"/>
<keyword evidence="1" id="KW-0732">Signal</keyword>
<reference evidence="2 3" key="1">
    <citation type="submission" date="2018-03" db="EMBL/GenBank/DDBJ databases">
        <authorList>
            <person name="Fogelqvist J."/>
        </authorList>
    </citation>
    <scope>NUCLEOTIDE SEQUENCE [LARGE SCALE GENOMIC DNA]</scope>
</reference>
<dbReference type="AlphaFoldDB" id="A0A3P3Y9C5"/>
<accession>A0A3P3Y9C5</accession>
<gene>
    <name evidence="2" type="ORF">PLBR_LOCUS3986</name>
</gene>
<dbReference type="InterPro" id="IPR013083">
    <property type="entry name" value="Znf_RING/FYVE/PHD"/>
</dbReference>
<keyword evidence="2" id="KW-0496">Mitochondrion</keyword>
<sequence length="292" mass="33042">MSTFRRVCAHTRPKARTLVLLGVLMALTITGDIPDHCTLRSPDGTSFTLPFETLVKHCRAVRFRVAHDNQVGGPTGTVSHPEPEPYDISFSSDDLATLVNFMQTTAPFVEDAGQWVVAELYYNRPFWTRIPRILAAARELKMYSLIVAIGLYVRLQTTGRPALKSLRRLLNEGRRQTVFHAIGLVQDPPTCGILECHDEYSRENMPIELPCRHTFHHECVSDWLCLHGCCISCGRAIMNETDMAQIRTRTVEGPRGLICPRCPSQFFLNTRHNQLEVFIQNVARPPFVKPMA</sequence>
<dbReference type="Gene3D" id="3.30.40.10">
    <property type="entry name" value="Zinc/RING finger domain, C3HC4 (zinc finger)"/>
    <property type="match status" value="1"/>
</dbReference>
<evidence type="ECO:0008006" key="4">
    <source>
        <dbReference type="Google" id="ProtNLM"/>
    </source>
</evidence>
<evidence type="ECO:0000313" key="3">
    <source>
        <dbReference type="Proteomes" id="UP000290189"/>
    </source>
</evidence>
<feature type="chain" id="PRO_5018088570" description="RING-type domain-containing protein" evidence="1">
    <location>
        <begin position="31"/>
        <end position="292"/>
    </location>
</feature>
<geneLocation type="mitochondrion" evidence="2"/>
<protein>
    <recommendedName>
        <fullName evidence="4">RING-type domain-containing protein</fullName>
    </recommendedName>
</protein>